<dbReference type="SUPFAM" id="SSF57783">
    <property type="entry name" value="Zinc beta-ribbon"/>
    <property type="match status" value="1"/>
</dbReference>
<feature type="compositionally biased region" description="Basic and acidic residues" evidence="1">
    <location>
        <begin position="209"/>
        <end position="224"/>
    </location>
</feature>
<dbReference type="GO" id="GO:0003677">
    <property type="term" value="F:DNA binding"/>
    <property type="evidence" value="ECO:0007669"/>
    <property type="project" value="InterPro"/>
</dbReference>
<protein>
    <submittedName>
        <fullName evidence="2">Uncharacterized protein</fullName>
    </submittedName>
</protein>
<keyword evidence="3" id="KW-1185">Reference proteome</keyword>
<accession>A0A1I3RE10</accession>
<name>A0A1I3RE10_HALDA</name>
<proteinExistence type="predicted"/>
<evidence type="ECO:0000256" key="1">
    <source>
        <dbReference type="SAM" id="MobiDB-lite"/>
    </source>
</evidence>
<sequence>MHKEFFKALHGDKGTNFRFIKKKNDVVDCKGSVERDYKRVVEEIEHNNAQNREIYFVVNSGGYKSARIHKFNAVFMDLDCEVDEKLETSVHNQITEYKYSKLMEVQEFVYNPSCIIETRRGYHVYWFLNDGATRDEFEECQKGLINYFDADPAVTTPNRLMRVPNTYWCKNPNERFLVELLELNGNRYSIKQILSELPNCELKNKNQSNKKDNLKDTNSEHKVNTQEIKGTNNLKYIKEQNVEALQAILNPQEMRVSNHADLWQYIKERDMNQYLGIRGNSFNCIFHDDENPSAGIVKNKTSHKKNVYNCLSSNCGVSYTMITITQKLTGLNEEQSMKFLKRVYKIEYIESDWKKDRRKILENNERIVNGKKIESLYPELNKRIKRYIKLLTFFQVLSRKHLQTEYFTDITGTPLFYSSISYIAKALGINARRLTDRIALLTYLGLIKKVPEEEIPEHLLKKAKFEAAKKNQTYLTTYYSIPEYNHETLSKCEEKAIEFVDCGFTMKAFSREMILRTLGQEEADRVFPQMKNKKVVDTQLVKTIERVTMELVEKKGWTTETEVIKNVNPVVKETKSLVETKIKRTMSEVCIKYGMVKQRLNKVIKEELDIPCKGYPTIIINEEVLNDIT</sequence>
<dbReference type="Proteomes" id="UP000183557">
    <property type="component" value="Unassembled WGS sequence"/>
</dbReference>
<dbReference type="RefSeq" id="WP_075035259.1">
    <property type="nucleotide sequence ID" value="NZ_FOSB01000002.1"/>
</dbReference>
<dbReference type="AlphaFoldDB" id="A0A1I3RE10"/>
<dbReference type="Gene3D" id="3.30.70.1790">
    <property type="entry name" value="RepB DNA-primase, N-terminal domain"/>
    <property type="match status" value="1"/>
</dbReference>
<evidence type="ECO:0000313" key="3">
    <source>
        <dbReference type="Proteomes" id="UP000183557"/>
    </source>
</evidence>
<gene>
    <name evidence="2" type="ORF">SAMN04487936_102155</name>
</gene>
<dbReference type="Gene3D" id="3.90.580.10">
    <property type="entry name" value="Zinc finger, CHC2-type domain"/>
    <property type="match status" value="1"/>
</dbReference>
<reference evidence="3" key="1">
    <citation type="submission" date="2016-10" db="EMBL/GenBank/DDBJ databases">
        <authorList>
            <person name="Varghese N."/>
            <person name="Submissions S."/>
        </authorList>
    </citation>
    <scope>NUCLEOTIDE SEQUENCE [LARGE SCALE GENOMIC DNA]</scope>
    <source>
        <strain evidence="3">CGMCC 1.3704</strain>
    </source>
</reference>
<dbReference type="OrthoDB" id="581132at2"/>
<dbReference type="GO" id="GO:0008270">
    <property type="term" value="F:zinc ion binding"/>
    <property type="evidence" value="ECO:0007669"/>
    <property type="project" value="InterPro"/>
</dbReference>
<feature type="region of interest" description="Disordered" evidence="1">
    <location>
        <begin position="204"/>
        <end position="227"/>
    </location>
</feature>
<dbReference type="EMBL" id="FOSB01000002">
    <property type="protein sequence ID" value="SFJ43426.1"/>
    <property type="molecule type" value="Genomic_DNA"/>
</dbReference>
<organism evidence="2 3">
    <name type="scientific">Halobacillus dabanensis</name>
    <dbReference type="NCBI Taxonomy" id="240302"/>
    <lineage>
        <taxon>Bacteria</taxon>
        <taxon>Bacillati</taxon>
        <taxon>Bacillota</taxon>
        <taxon>Bacilli</taxon>
        <taxon>Bacillales</taxon>
        <taxon>Bacillaceae</taxon>
        <taxon>Halobacillus</taxon>
    </lineage>
</organism>
<evidence type="ECO:0000313" key="2">
    <source>
        <dbReference type="EMBL" id="SFJ43426.1"/>
    </source>
</evidence>
<dbReference type="GO" id="GO:0006260">
    <property type="term" value="P:DNA replication"/>
    <property type="evidence" value="ECO:0007669"/>
    <property type="project" value="InterPro"/>
</dbReference>
<dbReference type="InterPro" id="IPR036977">
    <property type="entry name" value="DNA_primase_Znf_CHC2"/>
</dbReference>